<dbReference type="SUPFAM" id="SSF50129">
    <property type="entry name" value="GroES-like"/>
    <property type="match status" value="1"/>
</dbReference>
<dbReference type="Gene3D" id="3.90.180.10">
    <property type="entry name" value="Medium-chain alcohol dehydrogenases, catalytic domain"/>
    <property type="match status" value="1"/>
</dbReference>
<proteinExistence type="predicted"/>
<comment type="caution">
    <text evidence="4">The sequence shown here is derived from an EMBL/GenBank/DDBJ whole genome shotgun (WGS) entry which is preliminary data.</text>
</comment>
<dbReference type="InterPro" id="IPR036291">
    <property type="entry name" value="NAD(P)-bd_dom_sf"/>
</dbReference>
<organism evidence="4 5">
    <name type="scientific">Promicromonospora iranensis</name>
    <dbReference type="NCBI Taxonomy" id="1105144"/>
    <lineage>
        <taxon>Bacteria</taxon>
        <taxon>Bacillati</taxon>
        <taxon>Actinomycetota</taxon>
        <taxon>Actinomycetes</taxon>
        <taxon>Micrococcales</taxon>
        <taxon>Promicromonosporaceae</taxon>
        <taxon>Promicromonospora</taxon>
    </lineage>
</organism>
<evidence type="ECO:0000256" key="1">
    <source>
        <dbReference type="ARBA" id="ARBA00022857"/>
    </source>
</evidence>
<dbReference type="Gene3D" id="3.40.50.720">
    <property type="entry name" value="NAD(P)-binding Rossmann-like Domain"/>
    <property type="match status" value="1"/>
</dbReference>
<dbReference type="InterPro" id="IPR011032">
    <property type="entry name" value="GroES-like_sf"/>
</dbReference>
<evidence type="ECO:0000259" key="3">
    <source>
        <dbReference type="SMART" id="SM00829"/>
    </source>
</evidence>
<dbReference type="SMART" id="SM00829">
    <property type="entry name" value="PKS_ER"/>
    <property type="match status" value="1"/>
</dbReference>
<dbReference type="Proteomes" id="UP001183585">
    <property type="component" value="Unassembled WGS sequence"/>
</dbReference>
<dbReference type="PANTHER" id="PTHR48106:SF13">
    <property type="entry name" value="QUINONE OXIDOREDUCTASE-RELATED"/>
    <property type="match status" value="1"/>
</dbReference>
<evidence type="ECO:0000313" key="5">
    <source>
        <dbReference type="Proteomes" id="UP001183585"/>
    </source>
</evidence>
<reference evidence="4 5" key="1">
    <citation type="submission" date="2023-07" db="EMBL/GenBank/DDBJ databases">
        <title>Sequencing the genomes of 1000 actinobacteria strains.</title>
        <authorList>
            <person name="Klenk H.-P."/>
        </authorList>
    </citation>
    <scope>NUCLEOTIDE SEQUENCE [LARGE SCALE GENOMIC DNA]</scope>
    <source>
        <strain evidence="4 5">DSM 45554</strain>
    </source>
</reference>
<keyword evidence="5" id="KW-1185">Reference proteome</keyword>
<dbReference type="Pfam" id="PF13602">
    <property type="entry name" value="ADH_zinc_N_2"/>
    <property type="match status" value="1"/>
</dbReference>
<keyword evidence="2" id="KW-0560">Oxidoreductase</keyword>
<feature type="domain" description="Enoyl reductase (ER)" evidence="3">
    <location>
        <begin position="1"/>
        <end position="258"/>
    </location>
</feature>
<evidence type="ECO:0000256" key="2">
    <source>
        <dbReference type="ARBA" id="ARBA00023002"/>
    </source>
</evidence>
<name>A0ABU2CU46_9MICO</name>
<dbReference type="EMBL" id="JAVDYE010000001">
    <property type="protein sequence ID" value="MDR7384862.1"/>
    <property type="molecule type" value="Genomic_DNA"/>
</dbReference>
<dbReference type="InterPro" id="IPR020843">
    <property type="entry name" value="ER"/>
</dbReference>
<evidence type="ECO:0000313" key="4">
    <source>
        <dbReference type="EMBL" id="MDR7384862.1"/>
    </source>
</evidence>
<sequence length="260" mass="27238">MSWSGRRVAAHLSGGGHATHVTVPESRLVALPDTVSAARAVCLPLNYLAAHQLLRAARVTADNAVFVDGASGGIGTALLDLLNDRGAVAIGSCSPPKYDTVERYGGIPVDRHATDLAGRVRERAEQVAPQGLHAAFSGGGLRSLRVGRAVLAPGGLLAAYGGDVGPVRHPPPARARLLPRLAVLAAWGTTRRTRTTTYSAQRSVRRHPATARDDLAHLLELLARGRIDPLVATELPLGQAEEAYRLLESGTAVGKVVLVP</sequence>
<protein>
    <submittedName>
        <fullName evidence="4">NADPH:quinone reductase-like Zn-dependent oxidoreductase</fullName>
    </submittedName>
</protein>
<dbReference type="SUPFAM" id="SSF51735">
    <property type="entry name" value="NAD(P)-binding Rossmann-fold domains"/>
    <property type="match status" value="1"/>
</dbReference>
<dbReference type="PANTHER" id="PTHR48106">
    <property type="entry name" value="QUINONE OXIDOREDUCTASE PIG3-RELATED"/>
    <property type="match status" value="1"/>
</dbReference>
<accession>A0ABU2CU46</accession>
<keyword evidence="1" id="KW-0521">NADP</keyword>
<gene>
    <name evidence="4" type="ORF">J2S48_004377</name>
</gene>